<name>A0A0R3TAD9_RODNA</name>
<evidence type="ECO:0000313" key="3">
    <source>
        <dbReference type="WBParaSite" id="HNAJ_0000402801-mRNA-1"/>
    </source>
</evidence>
<sequence length="491" mass="55374">MDVKYAKAIHESTCVIKNADLNGFNPHKLSEFSLEFIRALICSYNFYKKSTNPQSLNQSAELLKIISVFQRTLLNETYLGVLKGIDFPPDCLANLLAKSASLATTAEDIDLLLAFHGWKFVSQLLASFHVQIKEAFLENLYSCNGTPISDEFISSLLLSCKRLFIKCSADSESHGLEENGEPKWRGKLKLIAFICRLMVGCLQQFQSVLFLTTENYTHRRVIDFISWIIEVQFAGGLFSSGTGLDENFLKEVSTSLFVASEMILKCICQIESDSGHEASSATKALVLTNLTPLVNCRILSKVLVNLSKRHDPAVFKLWLSEEFNAYAEFFTNLDAAFADWRPYETVSNASAFHVPRFLNFKTDQKHLSSAVEQFLTTLTVEISKSVRNLPHEFFGYLETALLESVLHASSVVSIVAQDIWCFVVRYGSAELCWQYVILLGNTVLCLAEKYHSTPQTGHPPLEQMSRLGGLLSRFLIFLTARQQVRSRLYHF</sequence>
<dbReference type="EMBL" id="UZAE01002599">
    <property type="protein sequence ID" value="VDN99885.1"/>
    <property type="molecule type" value="Genomic_DNA"/>
</dbReference>
<dbReference type="PANTHER" id="PTHR16071:SF2">
    <property type="entry name" value="FIGNL1-INTERACTING REGULATOR OF RECOMBINATION AND MITOSIS"/>
    <property type="match status" value="1"/>
</dbReference>
<dbReference type="Pfam" id="PF14868">
    <property type="entry name" value="DUF4487"/>
    <property type="match status" value="1"/>
</dbReference>
<evidence type="ECO:0000313" key="2">
    <source>
        <dbReference type="Proteomes" id="UP000278807"/>
    </source>
</evidence>
<protein>
    <submittedName>
        <fullName evidence="3">Separase</fullName>
    </submittedName>
</protein>
<proteinExistence type="predicted"/>
<accession>A0A0R3TAD9</accession>
<reference evidence="3" key="1">
    <citation type="submission" date="2017-02" db="UniProtKB">
        <authorList>
            <consortium name="WormBaseParasite"/>
        </authorList>
    </citation>
    <scope>IDENTIFICATION</scope>
</reference>
<gene>
    <name evidence="1" type="ORF">HNAJ_LOCUS4026</name>
</gene>
<keyword evidence="2" id="KW-1185">Reference proteome</keyword>
<dbReference type="InterPro" id="IPR027902">
    <property type="entry name" value="DUF4487"/>
</dbReference>
<organism evidence="3">
    <name type="scientific">Rodentolepis nana</name>
    <name type="common">Dwarf tapeworm</name>
    <name type="synonym">Hymenolepis nana</name>
    <dbReference type="NCBI Taxonomy" id="102285"/>
    <lineage>
        <taxon>Eukaryota</taxon>
        <taxon>Metazoa</taxon>
        <taxon>Spiralia</taxon>
        <taxon>Lophotrochozoa</taxon>
        <taxon>Platyhelminthes</taxon>
        <taxon>Cestoda</taxon>
        <taxon>Eucestoda</taxon>
        <taxon>Cyclophyllidea</taxon>
        <taxon>Hymenolepididae</taxon>
        <taxon>Rodentolepis</taxon>
    </lineage>
</organism>
<dbReference type="PANTHER" id="PTHR16071">
    <property type="entry name" value="CHROMOSOME 1 OPEN READING FRAME 112"/>
    <property type="match status" value="1"/>
</dbReference>
<dbReference type="WBParaSite" id="HNAJ_0000402801-mRNA-1">
    <property type="protein sequence ID" value="HNAJ_0000402801-mRNA-1"/>
    <property type="gene ID" value="HNAJ_0000402801"/>
</dbReference>
<dbReference type="AlphaFoldDB" id="A0A0R3TAD9"/>
<dbReference type="OrthoDB" id="6088000at2759"/>
<evidence type="ECO:0000313" key="1">
    <source>
        <dbReference type="EMBL" id="VDN99885.1"/>
    </source>
</evidence>
<dbReference type="Proteomes" id="UP000278807">
    <property type="component" value="Unassembled WGS sequence"/>
</dbReference>
<reference evidence="1 2" key="2">
    <citation type="submission" date="2018-11" db="EMBL/GenBank/DDBJ databases">
        <authorList>
            <consortium name="Pathogen Informatics"/>
        </authorList>
    </citation>
    <scope>NUCLEOTIDE SEQUENCE [LARGE SCALE GENOMIC DNA]</scope>
</reference>